<dbReference type="InterPro" id="IPR036514">
    <property type="entry name" value="SGNH_hydro_sf"/>
</dbReference>
<evidence type="ECO:0008006" key="5">
    <source>
        <dbReference type="Google" id="ProtNLM"/>
    </source>
</evidence>
<dbReference type="Gene3D" id="3.40.50.1110">
    <property type="entry name" value="SGNH hydrolase"/>
    <property type="match status" value="1"/>
</dbReference>
<feature type="compositionally biased region" description="Basic and acidic residues" evidence="1">
    <location>
        <begin position="450"/>
        <end position="464"/>
    </location>
</feature>
<dbReference type="EMBL" id="JAPDRL010000045">
    <property type="protein sequence ID" value="KAJ9663146.1"/>
    <property type="molecule type" value="Genomic_DNA"/>
</dbReference>
<dbReference type="Proteomes" id="UP001172684">
    <property type="component" value="Unassembled WGS sequence"/>
</dbReference>
<evidence type="ECO:0000256" key="2">
    <source>
        <dbReference type="SAM" id="SignalP"/>
    </source>
</evidence>
<feature type="compositionally biased region" description="Low complexity" evidence="1">
    <location>
        <begin position="72"/>
        <end position="90"/>
    </location>
</feature>
<feature type="signal peptide" evidence="2">
    <location>
        <begin position="1"/>
        <end position="16"/>
    </location>
</feature>
<comment type="caution">
    <text evidence="3">The sequence shown here is derived from an EMBL/GenBank/DDBJ whole genome shotgun (WGS) entry which is preliminary data.</text>
</comment>
<evidence type="ECO:0000313" key="3">
    <source>
        <dbReference type="EMBL" id="KAJ9663146.1"/>
    </source>
</evidence>
<reference evidence="3" key="1">
    <citation type="submission" date="2022-10" db="EMBL/GenBank/DDBJ databases">
        <title>Culturing micro-colonial fungi from biological soil crusts in the Mojave desert and describing Neophaeococcomyces mojavensis, and introducing the new genera and species Taxawa tesnikishii.</title>
        <authorList>
            <person name="Kurbessoian T."/>
            <person name="Stajich J.E."/>
        </authorList>
    </citation>
    <scope>NUCLEOTIDE SEQUENCE</scope>
    <source>
        <strain evidence="3">TK_1</strain>
    </source>
</reference>
<proteinExistence type="predicted"/>
<keyword evidence="4" id="KW-1185">Reference proteome</keyword>
<protein>
    <recommendedName>
        <fullName evidence="5">SGNH hydrolase-type esterase domain-containing protein</fullName>
    </recommendedName>
</protein>
<feature type="region of interest" description="Disordered" evidence="1">
    <location>
        <begin position="72"/>
        <end position="92"/>
    </location>
</feature>
<feature type="region of interest" description="Disordered" evidence="1">
    <location>
        <begin position="180"/>
        <end position="203"/>
    </location>
</feature>
<accession>A0ABQ9NNY2</accession>
<feature type="chain" id="PRO_5045514550" description="SGNH hydrolase-type esterase domain-containing protein" evidence="2">
    <location>
        <begin position="17"/>
        <end position="490"/>
    </location>
</feature>
<name>A0ABQ9NNY2_9PEZI</name>
<feature type="region of interest" description="Disordered" evidence="1">
    <location>
        <begin position="416"/>
        <end position="466"/>
    </location>
</feature>
<sequence length="490" mass="52879">MQLALVLWLLLGLVNSLHFIPANNPYIHYVGRWTSTLNQLRRDGTFPGVYLDLNITNTTALHLSLANLPASRLTSSSPTTNPTSSRAAATHVSASRPRLAHLTFTKSSRLAIPVGPVSLLARVDDEEYVLLPDASGVVSVRMDLERRAWHVVRVIAPMVEEMGLLRVEGVGVVAAAEAGMEGAEPDEEDASAGSGEQAENNTVTKPRKKLIEVMTDFPGGKSRTSGATNGLLAGVMGWEYLLGEMFWVDHVSVAVDGMCLMQDCVGGVGGPAGVGDVVFRSGPVGSPHFQHTWMFQDYVPDVILLNLGTTDNASFTTHATTYNSTPWVLTTAFEDTYVSLIKAIRALAYPVHPAALHPSLQAYLDTTDAPPVIPIFVMRPFMGAMEHATAAVVRRVREEGDVGTYWLDTSGWLDAPSSSHSPLDEGIEGAAAGERREPDTTTDGNSDFWWDVKGEGDGGEDGGKWRLTPRGNQKAAMYLHGHLCAYLSDE</sequence>
<organism evidence="3 4">
    <name type="scientific">Coniosporium apollinis</name>
    <dbReference type="NCBI Taxonomy" id="61459"/>
    <lineage>
        <taxon>Eukaryota</taxon>
        <taxon>Fungi</taxon>
        <taxon>Dikarya</taxon>
        <taxon>Ascomycota</taxon>
        <taxon>Pezizomycotina</taxon>
        <taxon>Dothideomycetes</taxon>
        <taxon>Dothideomycetes incertae sedis</taxon>
        <taxon>Coniosporium</taxon>
    </lineage>
</organism>
<feature type="non-terminal residue" evidence="3">
    <location>
        <position position="490"/>
    </location>
</feature>
<keyword evidence="2" id="KW-0732">Signal</keyword>
<gene>
    <name evidence="3" type="ORF">H2201_005818</name>
</gene>
<evidence type="ECO:0000313" key="4">
    <source>
        <dbReference type="Proteomes" id="UP001172684"/>
    </source>
</evidence>
<evidence type="ECO:0000256" key="1">
    <source>
        <dbReference type="SAM" id="MobiDB-lite"/>
    </source>
</evidence>